<dbReference type="Proteomes" id="UP001331761">
    <property type="component" value="Unassembled WGS sequence"/>
</dbReference>
<protein>
    <submittedName>
        <fullName evidence="2">Uncharacterized protein</fullName>
    </submittedName>
</protein>
<keyword evidence="1" id="KW-1133">Transmembrane helix</keyword>
<dbReference type="InterPro" id="IPR019428">
    <property type="entry name" value="7TM_GPCR_serpentine_rcpt_Str"/>
</dbReference>
<feature type="transmembrane region" description="Helical" evidence="1">
    <location>
        <begin position="43"/>
        <end position="64"/>
    </location>
</feature>
<keyword evidence="1" id="KW-0812">Transmembrane</keyword>
<keyword evidence="3" id="KW-1185">Reference proteome</keyword>
<reference evidence="2 3" key="1">
    <citation type="submission" date="2019-10" db="EMBL/GenBank/DDBJ databases">
        <title>Assembly and Annotation for the nematode Trichostrongylus colubriformis.</title>
        <authorList>
            <person name="Martin J."/>
        </authorList>
    </citation>
    <scope>NUCLEOTIDE SEQUENCE [LARGE SCALE GENOMIC DNA]</scope>
    <source>
        <strain evidence="2">G859</strain>
        <tissue evidence="2">Whole worm</tissue>
    </source>
</reference>
<sequence length="117" mass="13748">MILPAYHVPITSVFFITPPVQYKDHLWMRNLTGEFGSYKYIHYARFVVFSALYSIVNMGLLPAIHIHKRSFLMISTRSEFLQPHIGRVQKRLYCSIFAQSLFLLAVHCTYRCLHIVK</sequence>
<accession>A0AAN8IBZ7</accession>
<comment type="caution">
    <text evidence="2">The sequence shown here is derived from an EMBL/GenBank/DDBJ whole genome shotgun (WGS) entry which is preliminary data.</text>
</comment>
<evidence type="ECO:0000313" key="3">
    <source>
        <dbReference type="Proteomes" id="UP001331761"/>
    </source>
</evidence>
<proteinExistence type="predicted"/>
<keyword evidence="1" id="KW-0472">Membrane</keyword>
<dbReference type="Pfam" id="PF10326">
    <property type="entry name" value="7TM_GPCR_Str"/>
    <property type="match status" value="1"/>
</dbReference>
<name>A0AAN8IBZ7_TRICO</name>
<dbReference type="EMBL" id="WIXE01021108">
    <property type="protein sequence ID" value="KAK5968714.1"/>
    <property type="molecule type" value="Genomic_DNA"/>
</dbReference>
<gene>
    <name evidence="2" type="ORF">GCK32_000318</name>
</gene>
<organism evidence="2 3">
    <name type="scientific">Trichostrongylus colubriformis</name>
    <name type="common">Black scour worm</name>
    <dbReference type="NCBI Taxonomy" id="6319"/>
    <lineage>
        <taxon>Eukaryota</taxon>
        <taxon>Metazoa</taxon>
        <taxon>Ecdysozoa</taxon>
        <taxon>Nematoda</taxon>
        <taxon>Chromadorea</taxon>
        <taxon>Rhabditida</taxon>
        <taxon>Rhabditina</taxon>
        <taxon>Rhabditomorpha</taxon>
        <taxon>Strongyloidea</taxon>
        <taxon>Trichostrongylidae</taxon>
        <taxon>Trichostrongylus</taxon>
    </lineage>
</organism>
<evidence type="ECO:0000256" key="1">
    <source>
        <dbReference type="SAM" id="Phobius"/>
    </source>
</evidence>
<dbReference type="AlphaFoldDB" id="A0AAN8IBZ7"/>
<evidence type="ECO:0000313" key="2">
    <source>
        <dbReference type="EMBL" id="KAK5968714.1"/>
    </source>
</evidence>